<dbReference type="InterPro" id="IPR036396">
    <property type="entry name" value="Cyt_P450_sf"/>
</dbReference>
<sequence>MADDVLQCAEKCASRLASELEAQEGISAGVFNLSLYIPACSLETMCRVGFGRDFGYENPDVQAILGSWREDIQKFATFPAFLAPRLIGMVPGLQSSRSRLSKRMDSRRK</sequence>
<dbReference type="AlphaFoldDB" id="A0AA39JH79"/>
<protein>
    <submittedName>
        <fullName evidence="1">Uncharacterized protein</fullName>
    </submittedName>
</protein>
<dbReference type="GO" id="GO:0004497">
    <property type="term" value="F:monooxygenase activity"/>
    <property type="evidence" value="ECO:0007669"/>
    <property type="project" value="InterPro"/>
</dbReference>
<proteinExistence type="predicted"/>
<organism evidence="1 2">
    <name type="scientific">Armillaria borealis</name>
    <dbReference type="NCBI Taxonomy" id="47425"/>
    <lineage>
        <taxon>Eukaryota</taxon>
        <taxon>Fungi</taxon>
        <taxon>Dikarya</taxon>
        <taxon>Basidiomycota</taxon>
        <taxon>Agaricomycotina</taxon>
        <taxon>Agaricomycetes</taxon>
        <taxon>Agaricomycetidae</taxon>
        <taxon>Agaricales</taxon>
        <taxon>Marasmiineae</taxon>
        <taxon>Physalacriaceae</taxon>
        <taxon>Armillaria</taxon>
    </lineage>
</organism>
<dbReference type="GO" id="GO:0005506">
    <property type="term" value="F:iron ion binding"/>
    <property type="evidence" value="ECO:0007669"/>
    <property type="project" value="InterPro"/>
</dbReference>
<dbReference type="SUPFAM" id="SSF48264">
    <property type="entry name" value="Cytochrome P450"/>
    <property type="match status" value="1"/>
</dbReference>
<comment type="caution">
    <text evidence="1">The sequence shown here is derived from an EMBL/GenBank/DDBJ whole genome shotgun (WGS) entry which is preliminary data.</text>
</comment>
<gene>
    <name evidence="1" type="ORF">EV421DRAFT_592854</name>
</gene>
<dbReference type="EMBL" id="JAUEPT010000027">
    <property type="protein sequence ID" value="KAK0442077.1"/>
    <property type="molecule type" value="Genomic_DNA"/>
</dbReference>
<dbReference type="GO" id="GO:0016705">
    <property type="term" value="F:oxidoreductase activity, acting on paired donors, with incorporation or reduction of molecular oxygen"/>
    <property type="evidence" value="ECO:0007669"/>
    <property type="project" value="InterPro"/>
</dbReference>
<name>A0AA39JH79_9AGAR</name>
<keyword evidence="2" id="KW-1185">Reference proteome</keyword>
<dbReference type="GO" id="GO:0020037">
    <property type="term" value="F:heme binding"/>
    <property type="evidence" value="ECO:0007669"/>
    <property type="project" value="InterPro"/>
</dbReference>
<dbReference type="Gene3D" id="1.10.630.10">
    <property type="entry name" value="Cytochrome P450"/>
    <property type="match status" value="1"/>
</dbReference>
<reference evidence="1" key="1">
    <citation type="submission" date="2023-06" db="EMBL/GenBank/DDBJ databases">
        <authorList>
            <consortium name="Lawrence Berkeley National Laboratory"/>
            <person name="Ahrendt S."/>
            <person name="Sahu N."/>
            <person name="Indic B."/>
            <person name="Wong-Bajracharya J."/>
            <person name="Merenyi Z."/>
            <person name="Ke H.-M."/>
            <person name="Monk M."/>
            <person name="Kocsube S."/>
            <person name="Drula E."/>
            <person name="Lipzen A."/>
            <person name="Balint B."/>
            <person name="Henrissat B."/>
            <person name="Andreopoulos B."/>
            <person name="Martin F.M."/>
            <person name="Harder C.B."/>
            <person name="Rigling D."/>
            <person name="Ford K.L."/>
            <person name="Foster G.D."/>
            <person name="Pangilinan J."/>
            <person name="Papanicolaou A."/>
            <person name="Barry K."/>
            <person name="LaButti K."/>
            <person name="Viragh M."/>
            <person name="Koriabine M."/>
            <person name="Yan M."/>
            <person name="Riley R."/>
            <person name="Champramary S."/>
            <person name="Plett K.L."/>
            <person name="Tsai I.J."/>
            <person name="Slot J."/>
            <person name="Sipos G."/>
            <person name="Plett J."/>
            <person name="Nagy L.G."/>
            <person name="Grigoriev I.V."/>
        </authorList>
    </citation>
    <scope>NUCLEOTIDE SEQUENCE</scope>
    <source>
        <strain evidence="1">FPL87.14</strain>
    </source>
</reference>
<evidence type="ECO:0000313" key="1">
    <source>
        <dbReference type="EMBL" id="KAK0442077.1"/>
    </source>
</evidence>
<evidence type="ECO:0000313" key="2">
    <source>
        <dbReference type="Proteomes" id="UP001175226"/>
    </source>
</evidence>
<accession>A0AA39JH79</accession>
<dbReference type="Proteomes" id="UP001175226">
    <property type="component" value="Unassembled WGS sequence"/>
</dbReference>